<dbReference type="Proteomes" id="UP000244962">
    <property type="component" value="Unassembled WGS sequence"/>
</dbReference>
<proteinExistence type="predicted"/>
<evidence type="ECO:0000313" key="2">
    <source>
        <dbReference type="Proteomes" id="UP000244962"/>
    </source>
</evidence>
<protein>
    <recommendedName>
        <fullName evidence="3">AbiEi antitoxin C-terminal domain-containing protein</fullName>
    </recommendedName>
</protein>
<evidence type="ECO:0000313" key="1">
    <source>
        <dbReference type="EMBL" id="PWC07706.1"/>
    </source>
</evidence>
<comment type="caution">
    <text evidence="1">The sequence shown here is derived from an EMBL/GenBank/DDBJ whole genome shotgun (WGS) entry which is preliminary data.</text>
</comment>
<reference evidence="2" key="1">
    <citation type="submission" date="2018-04" db="EMBL/GenBank/DDBJ databases">
        <authorList>
            <person name="Liu S."/>
            <person name="Wang Z."/>
            <person name="Li J."/>
        </authorList>
    </citation>
    <scope>NUCLEOTIDE SEQUENCE [LARGE SCALE GENOMIC DNA]</scope>
    <source>
        <strain evidence="2">622</strain>
    </source>
</reference>
<name>A0A2U1TFR3_9MICO</name>
<dbReference type="AlphaFoldDB" id="A0A2U1TFR3"/>
<gene>
    <name evidence="1" type="ORF">DF223_05335</name>
</gene>
<dbReference type="RefSeq" id="WP_108962450.1">
    <property type="nucleotide sequence ID" value="NZ_QEFB01000003.1"/>
</dbReference>
<evidence type="ECO:0008006" key="3">
    <source>
        <dbReference type="Google" id="ProtNLM"/>
    </source>
</evidence>
<accession>A0A2U1TFR3</accession>
<keyword evidence="2" id="KW-1185">Reference proteome</keyword>
<organism evidence="1 2">
    <name type="scientific">Mycetocola zhujimingii</name>
    <dbReference type="NCBI Taxonomy" id="2079792"/>
    <lineage>
        <taxon>Bacteria</taxon>
        <taxon>Bacillati</taxon>
        <taxon>Actinomycetota</taxon>
        <taxon>Actinomycetes</taxon>
        <taxon>Micrococcales</taxon>
        <taxon>Microbacteriaceae</taxon>
        <taxon>Mycetocola</taxon>
    </lineage>
</organism>
<sequence length="313" mass="34791">MPDFIIRRHEELALGATDATLRRSRQNGEIVRIAHGSYARSGPWVGLPPHEQHRLRVLEAAERARGTVVYSHYAAAALWGIRILGTWPDPIDVTTDQSRGGRSSGAVKRHGRSLTDVEIVEHEGLLLTSPAQTVVDLARGLPFADGVVAMDSALHIGRHGAALTTTDAIARRVEAAGGHRGCRRAAAAAEFATGQSDSPEESHSRVWIYLLGFPPPLLQVEFRLPSGRTARPDFYWNDFDHAGECDGRAKYTDARYLRGRTPEMAVIDEKNRENELRQVVGRLSRWEPRDLYPPRRLYDRLSFDGLPSSKGRP</sequence>
<dbReference type="EMBL" id="QEFB01000003">
    <property type="protein sequence ID" value="PWC07706.1"/>
    <property type="molecule type" value="Genomic_DNA"/>
</dbReference>